<protein>
    <recommendedName>
        <fullName evidence="3">Glyoxalase</fullName>
    </recommendedName>
</protein>
<dbReference type="InterPro" id="IPR029068">
    <property type="entry name" value="Glyas_Bleomycin-R_OHBP_Dase"/>
</dbReference>
<proteinExistence type="predicted"/>
<comment type="caution">
    <text evidence="1">The sequence shown here is derived from an EMBL/GenBank/DDBJ whole genome shotgun (WGS) entry which is preliminary data.</text>
</comment>
<sequence>MAFRWSGFDVHYGSAPADVDPAREETGGCLVMVDSVAPYQASFSEAMRRRYGKVLARGLPRITRHRPGASRFTLMDPSGNAIIFIQRDEPEDLE</sequence>
<organism evidence="1 2">
    <name type="scientific">Arthrobacter russicus</name>
    <dbReference type="NCBI Taxonomy" id="172040"/>
    <lineage>
        <taxon>Bacteria</taxon>
        <taxon>Bacillati</taxon>
        <taxon>Actinomycetota</taxon>
        <taxon>Actinomycetes</taxon>
        <taxon>Micrococcales</taxon>
        <taxon>Micrococcaceae</taxon>
        <taxon>Arthrobacter</taxon>
    </lineage>
</organism>
<dbReference type="RefSeq" id="WP_343876669.1">
    <property type="nucleotide sequence ID" value="NZ_BAAAHY010000006.1"/>
</dbReference>
<evidence type="ECO:0008006" key="3">
    <source>
        <dbReference type="Google" id="ProtNLM"/>
    </source>
</evidence>
<keyword evidence="2" id="KW-1185">Reference proteome</keyword>
<evidence type="ECO:0000313" key="1">
    <source>
        <dbReference type="EMBL" id="MDR6271303.1"/>
    </source>
</evidence>
<accession>A0ABU1JG03</accession>
<dbReference type="EMBL" id="JAVDQF010000001">
    <property type="protein sequence ID" value="MDR6271303.1"/>
    <property type="molecule type" value="Genomic_DNA"/>
</dbReference>
<reference evidence="1 2" key="1">
    <citation type="submission" date="2023-07" db="EMBL/GenBank/DDBJ databases">
        <title>Sequencing the genomes of 1000 actinobacteria strains.</title>
        <authorList>
            <person name="Klenk H.-P."/>
        </authorList>
    </citation>
    <scope>NUCLEOTIDE SEQUENCE [LARGE SCALE GENOMIC DNA]</scope>
    <source>
        <strain evidence="1 2">DSM 14555</strain>
    </source>
</reference>
<name>A0ABU1JG03_9MICC</name>
<dbReference type="Gene3D" id="3.10.180.10">
    <property type="entry name" value="2,3-Dihydroxybiphenyl 1,2-Dioxygenase, domain 1"/>
    <property type="match status" value="1"/>
</dbReference>
<dbReference type="Proteomes" id="UP001185069">
    <property type="component" value="Unassembled WGS sequence"/>
</dbReference>
<evidence type="ECO:0000313" key="2">
    <source>
        <dbReference type="Proteomes" id="UP001185069"/>
    </source>
</evidence>
<gene>
    <name evidence="1" type="ORF">JOE69_003541</name>
</gene>